<name>A0ABQ6HTZ0_9MICO</name>
<protein>
    <submittedName>
        <fullName evidence="1">Uncharacterized protein</fullName>
    </submittedName>
</protein>
<evidence type="ECO:0000313" key="2">
    <source>
        <dbReference type="Proteomes" id="UP001157109"/>
    </source>
</evidence>
<gene>
    <name evidence="1" type="ORF">GCM10025862_40240</name>
</gene>
<keyword evidence="2" id="KW-1185">Reference proteome</keyword>
<comment type="caution">
    <text evidence="1">The sequence shown here is derived from an EMBL/GenBank/DDBJ whole genome shotgun (WGS) entry which is preliminary data.</text>
</comment>
<sequence>MASSNAAAKAAGVIGGMLAGADSIDDLDVLRHGGMRKVIGGVRAPSTYGTFLRAFTFGHVRR</sequence>
<organism evidence="1 2">
    <name type="scientific">Arsenicicoccus piscis</name>
    <dbReference type="NCBI Taxonomy" id="673954"/>
    <lineage>
        <taxon>Bacteria</taxon>
        <taxon>Bacillati</taxon>
        <taxon>Actinomycetota</taxon>
        <taxon>Actinomycetes</taxon>
        <taxon>Micrococcales</taxon>
        <taxon>Intrasporangiaceae</taxon>
        <taxon>Arsenicicoccus</taxon>
    </lineage>
</organism>
<dbReference type="EMBL" id="BSUJ01000002">
    <property type="protein sequence ID" value="GMA22003.1"/>
    <property type="molecule type" value="Genomic_DNA"/>
</dbReference>
<dbReference type="RefSeq" id="WP_241444429.1">
    <property type="nucleotide sequence ID" value="NZ_BSUJ01000002.1"/>
</dbReference>
<dbReference type="Proteomes" id="UP001157109">
    <property type="component" value="Unassembled WGS sequence"/>
</dbReference>
<evidence type="ECO:0000313" key="1">
    <source>
        <dbReference type="EMBL" id="GMA22003.1"/>
    </source>
</evidence>
<proteinExistence type="predicted"/>
<accession>A0ABQ6HTZ0</accession>
<reference evidence="2" key="1">
    <citation type="journal article" date="2019" name="Int. J. Syst. Evol. Microbiol.">
        <title>The Global Catalogue of Microorganisms (GCM) 10K type strain sequencing project: providing services to taxonomists for standard genome sequencing and annotation.</title>
        <authorList>
            <consortium name="The Broad Institute Genomics Platform"/>
            <consortium name="The Broad Institute Genome Sequencing Center for Infectious Disease"/>
            <person name="Wu L."/>
            <person name="Ma J."/>
        </authorList>
    </citation>
    <scope>NUCLEOTIDE SEQUENCE [LARGE SCALE GENOMIC DNA]</scope>
    <source>
        <strain evidence="2">NBRC 105830</strain>
    </source>
</reference>